<reference evidence="11" key="1">
    <citation type="journal article" date="2019" name="Int. J. Syst. Evol. Microbiol.">
        <title>The Global Catalogue of Microorganisms (GCM) 10K type strain sequencing project: providing services to taxonomists for standard genome sequencing and annotation.</title>
        <authorList>
            <consortium name="The Broad Institute Genomics Platform"/>
            <consortium name="The Broad Institute Genome Sequencing Center for Infectious Disease"/>
            <person name="Wu L."/>
            <person name="Ma J."/>
        </authorList>
    </citation>
    <scope>NUCLEOTIDE SEQUENCE [LARGE SCALE GENOMIC DNA]</scope>
    <source>
        <strain evidence="11">TISTR 2466</strain>
    </source>
</reference>
<keyword evidence="7" id="KW-0408">Iron</keyword>
<dbReference type="NCBIfam" id="TIGR02494">
    <property type="entry name" value="PFLE_PFLC"/>
    <property type="match status" value="1"/>
</dbReference>
<dbReference type="SUPFAM" id="SSF102114">
    <property type="entry name" value="Radical SAM enzymes"/>
    <property type="match status" value="1"/>
</dbReference>
<dbReference type="EMBL" id="JBHUMQ010000026">
    <property type="protein sequence ID" value="MFD2694362.1"/>
    <property type="molecule type" value="Genomic_DNA"/>
</dbReference>
<comment type="caution">
    <text evidence="10">The sequence shown here is derived from an EMBL/GenBank/DDBJ whole genome shotgun (WGS) entry which is preliminary data.</text>
</comment>
<dbReference type="RefSeq" id="WP_253057905.1">
    <property type="nucleotide sequence ID" value="NZ_JAMXWM010000001.1"/>
</dbReference>
<dbReference type="InterPro" id="IPR058240">
    <property type="entry name" value="rSAM_sf"/>
</dbReference>
<comment type="cofactor">
    <cofactor evidence="1">
        <name>[4Fe-4S] cluster</name>
        <dbReference type="ChEBI" id="CHEBI:49883"/>
    </cofactor>
</comment>
<evidence type="ECO:0000256" key="1">
    <source>
        <dbReference type="ARBA" id="ARBA00001966"/>
    </source>
</evidence>
<dbReference type="Pfam" id="PF04055">
    <property type="entry name" value="Radical_SAM"/>
    <property type="match status" value="1"/>
</dbReference>
<evidence type="ECO:0000256" key="8">
    <source>
        <dbReference type="ARBA" id="ARBA00023014"/>
    </source>
</evidence>
<sequence>METIDYEKKACVFNIQRYSIHDGPGIRTIIFMKGCPLRCKWCFNPESQSYKPMKDFGTMMSVQDVFDEIKKDQGAYRRSGGGITFSGGEALTHPDFVEEVIKVCRMSGWTTAVETEAYVPEKTIHRLVPQLDYVLLDIKAIPSDLHKEGTGVTNELILQNALIINEIAKNVVVRVPVIPTFNYSEKQINYICRFAKHMNHVETIHLLPYTDFGKSKYKMLDRTYELEGIKPLSADDLLPLRELVEGHGFKCVIGG</sequence>
<evidence type="ECO:0000256" key="3">
    <source>
        <dbReference type="ARBA" id="ARBA00022485"/>
    </source>
</evidence>
<evidence type="ECO:0000256" key="2">
    <source>
        <dbReference type="ARBA" id="ARBA00009777"/>
    </source>
</evidence>
<evidence type="ECO:0000313" key="10">
    <source>
        <dbReference type="EMBL" id="MFD2694362.1"/>
    </source>
</evidence>
<proteinExistence type="inferred from homology"/>
<organism evidence="10 11">
    <name type="scientific">Sporolactobacillus shoreicorticis</name>
    <dbReference type="NCBI Taxonomy" id="1923877"/>
    <lineage>
        <taxon>Bacteria</taxon>
        <taxon>Bacillati</taxon>
        <taxon>Bacillota</taxon>
        <taxon>Bacilli</taxon>
        <taxon>Bacillales</taxon>
        <taxon>Sporolactobacillaceae</taxon>
        <taxon>Sporolactobacillus</taxon>
    </lineage>
</organism>
<feature type="domain" description="Radical SAM core" evidence="9">
    <location>
        <begin position="21"/>
        <end position="250"/>
    </location>
</feature>
<evidence type="ECO:0000256" key="6">
    <source>
        <dbReference type="ARBA" id="ARBA00023002"/>
    </source>
</evidence>
<keyword evidence="6 10" id="KW-0560">Oxidoreductase</keyword>
<dbReference type="GO" id="GO:0016491">
    <property type="term" value="F:oxidoreductase activity"/>
    <property type="evidence" value="ECO:0007669"/>
    <property type="project" value="UniProtKB-KW"/>
</dbReference>
<dbReference type="InterPro" id="IPR034457">
    <property type="entry name" value="Organic_radical-activating"/>
</dbReference>
<evidence type="ECO:0000256" key="7">
    <source>
        <dbReference type="ARBA" id="ARBA00023004"/>
    </source>
</evidence>
<accession>A0ABW5S446</accession>
<name>A0ABW5S446_9BACL</name>
<dbReference type="PANTHER" id="PTHR30352:SF4">
    <property type="entry name" value="PYRUVATE FORMATE-LYASE 2-ACTIVATING ENZYME"/>
    <property type="match status" value="1"/>
</dbReference>
<dbReference type="InterPro" id="IPR007197">
    <property type="entry name" value="rSAM"/>
</dbReference>
<evidence type="ECO:0000259" key="9">
    <source>
        <dbReference type="PROSITE" id="PS51918"/>
    </source>
</evidence>
<keyword evidence="3" id="KW-0004">4Fe-4S</keyword>
<gene>
    <name evidence="10" type="ORF">ACFSUE_12095</name>
</gene>
<evidence type="ECO:0000313" key="11">
    <source>
        <dbReference type="Proteomes" id="UP001597399"/>
    </source>
</evidence>
<dbReference type="InterPro" id="IPR012839">
    <property type="entry name" value="Organic_radical_activase"/>
</dbReference>
<keyword evidence="11" id="KW-1185">Reference proteome</keyword>
<protein>
    <submittedName>
        <fullName evidence="10">Glycyl-radical enzyme activating protein</fullName>
        <ecNumber evidence="10">1.97.1.-</ecNumber>
    </submittedName>
</protein>
<keyword evidence="4" id="KW-0949">S-adenosyl-L-methionine</keyword>
<dbReference type="Gene3D" id="3.20.20.70">
    <property type="entry name" value="Aldolase class I"/>
    <property type="match status" value="1"/>
</dbReference>
<dbReference type="PROSITE" id="PS51918">
    <property type="entry name" value="RADICAL_SAM"/>
    <property type="match status" value="1"/>
</dbReference>
<comment type="similarity">
    <text evidence="2">Belongs to the organic radical-activating enzymes family.</text>
</comment>
<dbReference type="Proteomes" id="UP001597399">
    <property type="component" value="Unassembled WGS sequence"/>
</dbReference>
<dbReference type="InterPro" id="IPR013785">
    <property type="entry name" value="Aldolase_TIM"/>
</dbReference>
<evidence type="ECO:0000256" key="4">
    <source>
        <dbReference type="ARBA" id="ARBA00022691"/>
    </source>
</evidence>
<dbReference type="PROSITE" id="PS01087">
    <property type="entry name" value="RADICAL_ACTIVATING"/>
    <property type="match status" value="1"/>
</dbReference>
<dbReference type="SFLD" id="SFLDG01066">
    <property type="entry name" value="organic_radical-activating_enz"/>
    <property type="match status" value="1"/>
</dbReference>
<dbReference type="PANTHER" id="PTHR30352">
    <property type="entry name" value="PYRUVATE FORMATE-LYASE-ACTIVATING ENZYME"/>
    <property type="match status" value="1"/>
</dbReference>
<keyword evidence="5" id="KW-0479">Metal-binding</keyword>
<dbReference type="SFLD" id="SFLDS00029">
    <property type="entry name" value="Radical_SAM"/>
    <property type="match status" value="1"/>
</dbReference>
<keyword evidence="8" id="KW-0411">Iron-sulfur</keyword>
<dbReference type="PIRSF" id="PIRSF000371">
    <property type="entry name" value="PFL_act_enz"/>
    <property type="match status" value="1"/>
</dbReference>
<evidence type="ECO:0000256" key="5">
    <source>
        <dbReference type="ARBA" id="ARBA00022723"/>
    </source>
</evidence>
<dbReference type="EC" id="1.97.1.-" evidence="10"/>
<dbReference type="InterPro" id="IPR001989">
    <property type="entry name" value="Radical_activat_CS"/>
</dbReference>
<dbReference type="CDD" id="cd01335">
    <property type="entry name" value="Radical_SAM"/>
    <property type="match status" value="1"/>
</dbReference>